<reference evidence="2" key="1">
    <citation type="journal article" date="2017" name="Cell">
        <title>Insights into land plant evolution garnered from the Marchantia polymorpha genome.</title>
        <authorList>
            <person name="Bowman J.L."/>
            <person name="Kohchi T."/>
            <person name="Yamato K.T."/>
            <person name="Jenkins J."/>
            <person name="Shu S."/>
            <person name="Ishizaki K."/>
            <person name="Yamaoka S."/>
            <person name="Nishihama R."/>
            <person name="Nakamura Y."/>
            <person name="Berger F."/>
            <person name="Adam C."/>
            <person name="Aki S.S."/>
            <person name="Althoff F."/>
            <person name="Araki T."/>
            <person name="Arteaga-Vazquez M.A."/>
            <person name="Balasubrmanian S."/>
            <person name="Barry K."/>
            <person name="Bauer D."/>
            <person name="Boehm C.R."/>
            <person name="Briginshaw L."/>
            <person name="Caballero-Perez J."/>
            <person name="Catarino B."/>
            <person name="Chen F."/>
            <person name="Chiyoda S."/>
            <person name="Chovatia M."/>
            <person name="Davies K.M."/>
            <person name="Delmans M."/>
            <person name="Demura T."/>
            <person name="Dierschke T."/>
            <person name="Dolan L."/>
            <person name="Dorantes-Acosta A.E."/>
            <person name="Eklund D.M."/>
            <person name="Florent S.N."/>
            <person name="Flores-Sandoval E."/>
            <person name="Fujiyama A."/>
            <person name="Fukuzawa H."/>
            <person name="Galik B."/>
            <person name="Grimanelli D."/>
            <person name="Grimwood J."/>
            <person name="Grossniklaus U."/>
            <person name="Hamada T."/>
            <person name="Haseloff J."/>
            <person name="Hetherington A.J."/>
            <person name="Higo A."/>
            <person name="Hirakawa Y."/>
            <person name="Hundley H.N."/>
            <person name="Ikeda Y."/>
            <person name="Inoue K."/>
            <person name="Inoue S.I."/>
            <person name="Ishida S."/>
            <person name="Jia Q."/>
            <person name="Kakita M."/>
            <person name="Kanazawa T."/>
            <person name="Kawai Y."/>
            <person name="Kawashima T."/>
            <person name="Kennedy M."/>
            <person name="Kinose K."/>
            <person name="Kinoshita T."/>
            <person name="Kohara Y."/>
            <person name="Koide E."/>
            <person name="Komatsu K."/>
            <person name="Kopischke S."/>
            <person name="Kubo M."/>
            <person name="Kyozuka J."/>
            <person name="Lagercrantz U."/>
            <person name="Lin S.S."/>
            <person name="Lindquist E."/>
            <person name="Lipzen A.M."/>
            <person name="Lu C.W."/>
            <person name="De Luna E."/>
            <person name="Martienssen R.A."/>
            <person name="Minamino N."/>
            <person name="Mizutani M."/>
            <person name="Mizutani M."/>
            <person name="Mochizuki N."/>
            <person name="Monte I."/>
            <person name="Mosher R."/>
            <person name="Nagasaki H."/>
            <person name="Nakagami H."/>
            <person name="Naramoto S."/>
            <person name="Nishitani K."/>
            <person name="Ohtani M."/>
            <person name="Okamoto T."/>
            <person name="Okumura M."/>
            <person name="Phillips J."/>
            <person name="Pollak B."/>
            <person name="Reinders A."/>
            <person name="Rovekamp M."/>
            <person name="Sano R."/>
            <person name="Sawa S."/>
            <person name="Schmid M.W."/>
            <person name="Shirakawa M."/>
            <person name="Solano R."/>
            <person name="Spunde A."/>
            <person name="Suetsugu N."/>
            <person name="Sugano S."/>
            <person name="Sugiyama A."/>
            <person name="Sun R."/>
            <person name="Suzuki Y."/>
            <person name="Takenaka M."/>
            <person name="Takezawa D."/>
            <person name="Tomogane H."/>
            <person name="Tsuzuki M."/>
            <person name="Ueda T."/>
            <person name="Umeda M."/>
            <person name="Ward J.M."/>
            <person name="Watanabe Y."/>
            <person name="Yazaki K."/>
            <person name="Yokoyama R."/>
            <person name="Yoshitake Y."/>
            <person name="Yotsui I."/>
            <person name="Zachgo S."/>
            <person name="Schmutz J."/>
        </authorList>
    </citation>
    <scope>NUCLEOTIDE SEQUENCE [LARGE SCALE GENOMIC DNA]</scope>
    <source>
        <strain evidence="2">Tak-1</strain>
    </source>
</reference>
<dbReference type="Gramene" id="Mp4g16920.2">
    <property type="protein sequence ID" value="Mp4g16920.2.cds1"/>
    <property type="gene ID" value="Mp4g16920"/>
</dbReference>
<evidence type="ECO:0000313" key="1">
    <source>
        <dbReference type="EMBL" id="PTQ29078.1"/>
    </source>
</evidence>
<dbReference type="Gramene" id="Mp4g16920.1">
    <property type="protein sequence ID" value="Mp4g16920.1.cds1"/>
    <property type="gene ID" value="Mp4g16920"/>
</dbReference>
<dbReference type="AlphaFoldDB" id="A0A2R6W5E7"/>
<protein>
    <submittedName>
        <fullName evidence="1">Uncharacterized protein</fullName>
    </submittedName>
</protein>
<dbReference type="EMBL" id="KZ772818">
    <property type="protein sequence ID" value="PTQ29079.1"/>
    <property type="molecule type" value="Genomic_DNA"/>
</dbReference>
<name>A0A2R6W5E7_MARPO</name>
<dbReference type="Proteomes" id="UP000244005">
    <property type="component" value="Unassembled WGS sequence"/>
</dbReference>
<gene>
    <name evidence="1" type="ORF">MARPO_0148s0028</name>
</gene>
<dbReference type="EMBL" id="KZ772818">
    <property type="protein sequence ID" value="PTQ29078.1"/>
    <property type="molecule type" value="Genomic_DNA"/>
</dbReference>
<proteinExistence type="predicted"/>
<keyword evidence="2" id="KW-1185">Reference proteome</keyword>
<sequence length="50" mass="5913">MSKIIRYIFCFLSFRKYVAASRREPVLSNKWVDGVGQCIVYALRRTKDIN</sequence>
<reference evidence="1" key="2">
    <citation type="submission" date="2017-12" db="EMBL/GenBank/DDBJ databases">
        <title>WGS assembly of Marchantia polymorpha.</title>
        <authorList>
            <person name="Bowman J.L."/>
            <person name="Kohchi T."/>
            <person name="Yamato K.T."/>
            <person name="Jenkins J."/>
            <person name="Shu S."/>
            <person name="Ishizaki K."/>
            <person name="Yamaoka S."/>
            <person name="Nishihama R."/>
            <person name="Nakamura Y."/>
            <person name="Berger F."/>
            <person name="Adam C."/>
            <person name="Aki S.S."/>
            <person name="Althoff F."/>
            <person name="Araki T."/>
            <person name="Arteaga-Vazquez M.A."/>
            <person name="Balasubrmanian S."/>
            <person name="Bauer D."/>
            <person name="Boehm C.R."/>
            <person name="Briginshaw L."/>
            <person name="Caballero-Perez J."/>
            <person name="Catarino B."/>
            <person name="Chen F."/>
            <person name="Chiyoda S."/>
            <person name="Chovatia M."/>
            <person name="Davies K.M."/>
            <person name="Delmans M."/>
            <person name="Demura T."/>
            <person name="Dierschke T."/>
            <person name="Dolan L."/>
            <person name="Dorantes-Acosta A.E."/>
            <person name="Eklund D.M."/>
            <person name="Florent S.N."/>
            <person name="Flores-Sandoval E."/>
            <person name="Fujiyama A."/>
            <person name="Fukuzawa H."/>
            <person name="Galik B."/>
            <person name="Grimanelli D."/>
            <person name="Grimwood J."/>
            <person name="Grossniklaus U."/>
            <person name="Hamada T."/>
            <person name="Haseloff J."/>
            <person name="Hetherington A.J."/>
            <person name="Higo A."/>
            <person name="Hirakawa Y."/>
            <person name="Hundley H.N."/>
            <person name="Ikeda Y."/>
            <person name="Inoue K."/>
            <person name="Inoue S."/>
            <person name="Ishida S."/>
            <person name="Jia Q."/>
            <person name="Kakita M."/>
            <person name="Kanazawa T."/>
            <person name="Kawai Y."/>
            <person name="Kawashima T."/>
            <person name="Kennedy M."/>
            <person name="Kinose K."/>
            <person name="Kinoshita T."/>
            <person name="Kohara Y."/>
            <person name="Koide E."/>
            <person name="Komatsu K."/>
            <person name="Kopischke S."/>
            <person name="Kubo M."/>
            <person name="Kyozuka J."/>
            <person name="Lagercrantz U."/>
            <person name="Lin S.S."/>
            <person name="Lindquist E."/>
            <person name="Lipzen A.M."/>
            <person name="Lu C."/>
            <person name="Luna E.D."/>
            <person name="Martienssen R.A."/>
            <person name="Minamino N."/>
            <person name="Mizutani M."/>
            <person name="Mizutani M."/>
            <person name="Mochizuki N."/>
            <person name="Monte I."/>
            <person name="Mosher R."/>
            <person name="Nagasaki H."/>
            <person name="Nakagami H."/>
            <person name="Naramoto S."/>
            <person name="Nishitani K."/>
            <person name="Ohtani M."/>
            <person name="Okamoto T."/>
            <person name="Okumura M."/>
            <person name="Phillips J."/>
            <person name="Pollak B."/>
            <person name="Reinders A."/>
            <person name="Roevekamp M."/>
            <person name="Sano R."/>
            <person name="Sawa S."/>
            <person name="Schmid M.W."/>
            <person name="Shirakawa M."/>
            <person name="Solano R."/>
            <person name="Spunde A."/>
            <person name="Suetsugu N."/>
            <person name="Sugano S."/>
            <person name="Sugiyama A."/>
            <person name="Sun R."/>
            <person name="Suzuki Y."/>
            <person name="Takenaka M."/>
            <person name="Takezawa D."/>
            <person name="Tomogane H."/>
            <person name="Tsuzuki M."/>
            <person name="Ueda T."/>
            <person name="Umeda M."/>
            <person name="Ward J.M."/>
            <person name="Watanabe Y."/>
            <person name="Yazaki K."/>
            <person name="Yokoyama R."/>
            <person name="Yoshitake Y."/>
            <person name="Yotsui I."/>
            <person name="Zachgo S."/>
            <person name="Schmutz J."/>
        </authorList>
    </citation>
    <scope>NUCLEOTIDE SEQUENCE [LARGE SCALE GENOMIC DNA]</scope>
    <source>
        <strain evidence="1">Tak-1</strain>
    </source>
</reference>
<evidence type="ECO:0000313" key="2">
    <source>
        <dbReference type="Proteomes" id="UP000244005"/>
    </source>
</evidence>
<accession>A0A2R6W5E7</accession>
<organism evidence="1 2">
    <name type="scientific">Marchantia polymorpha</name>
    <name type="common">Common liverwort</name>
    <name type="synonym">Marchantia aquatica</name>
    <dbReference type="NCBI Taxonomy" id="3197"/>
    <lineage>
        <taxon>Eukaryota</taxon>
        <taxon>Viridiplantae</taxon>
        <taxon>Streptophyta</taxon>
        <taxon>Embryophyta</taxon>
        <taxon>Marchantiophyta</taxon>
        <taxon>Marchantiopsida</taxon>
        <taxon>Marchantiidae</taxon>
        <taxon>Marchantiales</taxon>
        <taxon>Marchantiaceae</taxon>
        <taxon>Marchantia</taxon>
    </lineage>
</organism>